<accession>A0A1H2YQV1</accession>
<name>A0A1H2YQV1_9PSEU</name>
<feature type="domain" description="Putative restriction endonuclease" evidence="1">
    <location>
        <begin position="22"/>
        <end position="183"/>
    </location>
</feature>
<sequence>MSTVARNEGWNALLRSWQEADIPEGWHAEVCEGGITMVPPPGVDHNLIAGVVHRALLGAVPREWGVYQTLGISVVGLRRLYVPDLVVMPVEALTRADLDPVPASSAKLVVEIVSPSNARVDRVEKLRAYAEASIPVYLMIDRFDEHGPLVTVFSDPADGHYREIMAALFGSRIELPEPINLKLDTNDFR</sequence>
<proteinExistence type="predicted"/>
<dbReference type="Gene3D" id="3.90.1570.10">
    <property type="entry name" value="tt1808, chain A"/>
    <property type="match status" value="1"/>
</dbReference>
<evidence type="ECO:0000313" key="2">
    <source>
        <dbReference type="EMBL" id="SDX06899.1"/>
    </source>
</evidence>
<dbReference type="SUPFAM" id="SSF52980">
    <property type="entry name" value="Restriction endonuclease-like"/>
    <property type="match status" value="1"/>
</dbReference>
<dbReference type="GO" id="GO:0004519">
    <property type="term" value="F:endonuclease activity"/>
    <property type="evidence" value="ECO:0007669"/>
    <property type="project" value="UniProtKB-KW"/>
</dbReference>
<dbReference type="RefSeq" id="WP_091288131.1">
    <property type="nucleotide sequence ID" value="NZ_FNON01000002.1"/>
</dbReference>
<dbReference type="CDD" id="cd06260">
    <property type="entry name" value="DUF820-like"/>
    <property type="match status" value="1"/>
</dbReference>
<dbReference type="STRING" id="589385.SAMN05421504_102205"/>
<dbReference type="InterPro" id="IPR012296">
    <property type="entry name" value="Nuclease_put_TT1808"/>
</dbReference>
<keyword evidence="2" id="KW-0378">Hydrolase</keyword>
<dbReference type="Proteomes" id="UP000199515">
    <property type="component" value="Unassembled WGS sequence"/>
</dbReference>
<organism evidence="2 3">
    <name type="scientific">Amycolatopsis xylanica</name>
    <dbReference type="NCBI Taxonomy" id="589385"/>
    <lineage>
        <taxon>Bacteria</taxon>
        <taxon>Bacillati</taxon>
        <taxon>Actinomycetota</taxon>
        <taxon>Actinomycetes</taxon>
        <taxon>Pseudonocardiales</taxon>
        <taxon>Pseudonocardiaceae</taxon>
        <taxon>Amycolatopsis</taxon>
    </lineage>
</organism>
<dbReference type="InterPro" id="IPR011335">
    <property type="entry name" value="Restrct_endonuc-II-like"/>
</dbReference>
<dbReference type="OrthoDB" id="3615205at2"/>
<protein>
    <submittedName>
        <fullName evidence="2">Endonuclease, Uma2 family (Restriction endonuclease fold)</fullName>
    </submittedName>
</protein>
<dbReference type="Pfam" id="PF05685">
    <property type="entry name" value="Uma2"/>
    <property type="match status" value="1"/>
</dbReference>
<dbReference type="EMBL" id="FNON01000002">
    <property type="protein sequence ID" value="SDX06899.1"/>
    <property type="molecule type" value="Genomic_DNA"/>
</dbReference>
<evidence type="ECO:0000259" key="1">
    <source>
        <dbReference type="Pfam" id="PF05685"/>
    </source>
</evidence>
<evidence type="ECO:0000313" key="3">
    <source>
        <dbReference type="Proteomes" id="UP000199515"/>
    </source>
</evidence>
<keyword evidence="2" id="KW-0255">Endonuclease</keyword>
<dbReference type="AlphaFoldDB" id="A0A1H2YQV1"/>
<keyword evidence="2" id="KW-0540">Nuclease</keyword>
<dbReference type="PANTHER" id="PTHR35400">
    <property type="entry name" value="SLR1083 PROTEIN"/>
    <property type="match status" value="1"/>
</dbReference>
<gene>
    <name evidence="2" type="ORF">SAMN05421504_102205</name>
</gene>
<reference evidence="2 3" key="1">
    <citation type="submission" date="2016-10" db="EMBL/GenBank/DDBJ databases">
        <authorList>
            <person name="de Groot N.N."/>
        </authorList>
    </citation>
    <scope>NUCLEOTIDE SEQUENCE [LARGE SCALE GENOMIC DNA]</scope>
    <source>
        <strain evidence="2 3">CPCC 202699</strain>
    </source>
</reference>
<keyword evidence="3" id="KW-1185">Reference proteome</keyword>
<dbReference type="PANTHER" id="PTHR35400:SF3">
    <property type="entry name" value="SLL1072 PROTEIN"/>
    <property type="match status" value="1"/>
</dbReference>
<dbReference type="InterPro" id="IPR008538">
    <property type="entry name" value="Uma2"/>
</dbReference>